<protein>
    <submittedName>
        <fullName evidence="2">Uncharacterized protein</fullName>
    </submittedName>
</protein>
<evidence type="ECO:0000256" key="1">
    <source>
        <dbReference type="SAM" id="MobiDB-lite"/>
    </source>
</evidence>
<organism evidence="2 3">
    <name type="scientific">Candidatus Thiomargarita nelsonii</name>
    <dbReference type="NCBI Taxonomy" id="1003181"/>
    <lineage>
        <taxon>Bacteria</taxon>
        <taxon>Pseudomonadati</taxon>
        <taxon>Pseudomonadota</taxon>
        <taxon>Gammaproteobacteria</taxon>
        <taxon>Thiotrichales</taxon>
        <taxon>Thiotrichaceae</taxon>
        <taxon>Thiomargarita</taxon>
    </lineage>
</organism>
<dbReference type="Proteomes" id="UP000076962">
    <property type="component" value="Unassembled WGS sequence"/>
</dbReference>
<accession>A0A176S5H6</accession>
<sequence>MQTQTQITQAQEQATESQTAMPAYMPPKIKVYKEENMLKTVTVLGCSLQGGFD</sequence>
<gene>
    <name evidence="2" type="ORF">THIOM_000967</name>
</gene>
<dbReference type="EMBL" id="LUTY01000492">
    <property type="protein sequence ID" value="OAD23207.1"/>
    <property type="molecule type" value="Genomic_DNA"/>
</dbReference>
<dbReference type="AlphaFoldDB" id="A0A176S5H6"/>
<name>A0A176S5H6_9GAMM</name>
<comment type="caution">
    <text evidence="2">The sequence shown here is derived from an EMBL/GenBank/DDBJ whole genome shotgun (WGS) entry which is preliminary data.</text>
</comment>
<keyword evidence="3" id="KW-1185">Reference proteome</keyword>
<evidence type="ECO:0000313" key="2">
    <source>
        <dbReference type="EMBL" id="OAD23207.1"/>
    </source>
</evidence>
<proteinExistence type="predicted"/>
<evidence type="ECO:0000313" key="3">
    <source>
        <dbReference type="Proteomes" id="UP000076962"/>
    </source>
</evidence>
<feature type="compositionally biased region" description="Low complexity" evidence="1">
    <location>
        <begin position="1"/>
        <end position="20"/>
    </location>
</feature>
<feature type="region of interest" description="Disordered" evidence="1">
    <location>
        <begin position="1"/>
        <end position="21"/>
    </location>
</feature>
<reference evidence="2 3" key="1">
    <citation type="submission" date="2016-05" db="EMBL/GenBank/DDBJ databases">
        <title>Single-cell genome of chain-forming Candidatus Thiomargarita nelsonii and comparison to other large sulfur-oxidizing bacteria.</title>
        <authorList>
            <person name="Winkel M."/>
            <person name="Salman V."/>
            <person name="Woyke T."/>
            <person name="Schulz-Vogt H."/>
            <person name="Richter M."/>
            <person name="Flood B."/>
            <person name="Bailey J."/>
            <person name="Amann R."/>
            <person name="Mussmann M."/>
        </authorList>
    </citation>
    <scope>NUCLEOTIDE SEQUENCE [LARGE SCALE GENOMIC DNA]</scope>
    <source>
        <strain evidence="2 3">THI036</strain>
    </source>
</reference>